<feature type="region of interest" description="Disordered" evidence="2">
    <location>
        <begin position="1"/>
        <end position="23"/>
    </location>
</feature>
<evidence type="ECO:0000313" key="4">
    <source>
        <dbReference type="Proteomes" id="UP000830375"/>
    </source>
</evidence>
<gene>
    <name evidence="3" type="ORF">H4Q32_019011</name>
</gene>
<evidence type="ECO:0000256" key="1">
    <source>
        <dbReference type="ARBA" id="ARBA00023125"/>
    </source>
</evidence>
<dbReference type="EMBL" id="JACTAM010000021">
    <property type="protein sequence ID" value="KAI2651014.1"/>
    <property type="molecule type" value="Genomic_DNA"/>
</dbReference>
<dbReference type="SUPFAM" id="SSF47823">
    <property type="entry name" value="lambda integrase-like, N-terminal domain"/>
    <property type="match status" value="1"/>
</dbReference>
<sequence length="273" mass="29518">MGDSRQEGSPLTGGGYHPAPPPGDMEAVGVALEGAQLLASSLSTEVVETILQSRAPSTRKLYALKWKLFTSWCGDHQQDPVNCPVGTVLEFLCFSTGLSYSTLKVYVAAIFAYHAPLGGLSVGKNPLVTRFLCGVLRLRPPVRSHVPTWDLAVVLEALCRPPFEPIEEISVRFLTIKTALLLALTSLKRVGDLQALSVAPSHLNFAPGMTKAFLYPRTGYVPKVPTTAPQPAVLQAFCPPPFREPDQQKHNCMCLDVSCMYAGRLCPQSCPVA</sequence>
<evidence type="ECO:0000313" key="3">
    <source>
        <dbReference type="EMBL" id="KAI2651014.1"/>
    </source>
</evidence>
<dbReference type="Gene3D" id="1.10.150.130">
    <property type="match status" value="1"/>
</dbReference>
<dbReference type="PANTHER" id="PTHR35617">
    <property type="entry name" value="PHAGE_INTEGRASE DOMAIN-CONTAINING PROTEIN"/>
    <property type="match status" value="1"/>
</dbReference>
<reference evidence="3 4" key="1">
    <citation type="submission" date="2022-01" db="EMBL/GenBank/DDBJ databases">
        <title>A high-quality chromosome-level genome assembly of rohu carp, Labeo rohita.</title>
        <authorList>
            <person name="Arick M.A. II"/>
            <person name="Hsu C.-Y."/>
            <person name="Magbanua Z."/>
            <person name="Pechanova O."/>
            <person name="Grover C."/>
            <person name="Miller E."/>
            <person name="Thrash A."/>
            <person name="Ezzel L."/>
            <person name="Alam S."/>
            <person name="Benzie J."/>
            <person name="Hamilton M."/>
            <person name="Karsi A."/>
            <person name="Lawrence M.L."/>
            <person name="Peterson D.G."/>
        </authorList>
    </citation>
    <scope>NUCLEOTIDE SEQUENCE [LARGE SCALE GENOMIC DNA]</scope>
    <source>
        <strain evidence="4">BAU-BD-2019</strain>
        <tissue evidence="3">Blood</tissue>
    </source>
</reference>
<evidence type="ECO:0000256" key="2">
    <source>
        <dbReference type="SAM" id="MobiDB-lite"/>
    </source>
</evidence>
<proteinExistence type="predicted"/>
<protein>
    <submittedName>
        <fullName evidence="3">Phosphoglucomutase</fullName>
    </submittedName>
</protein>
<organism evidence="3 4">
    <name type="scientific">Labeo rohita</name>
    <name type="common">Indian major carp</name>
    <name type="synonym">Cyprinus rohita</name>
    <dbReference type="NCBI Taxonomy" id="84645"/>
    <lineage>
        <taxon>Eukaryota</taxon>
        <taxon>Metazoa</taxon>
        <taxon>Chordata</taxon>
        <taxon>Craniata</taxon>
        <taxon>Vertebrata</taxon>
        <taxon>Euteleostomi</taxon>
        <taxon>Actinopterygii</taxon>
        <taxon>Neopterygii</taxon>
        <taxon>Teleostei</taxon>
        <taxon>Ostariophysi</taxon>
        <taxon>Cypriniformes</taxon>
        <taxon>Cyprinidae</taxon>
        <taxon>Labeoninae</taxon>
        <taxon>Labeonini</taxon>
        <taxon>Labeo</taxon>
    </lineage>
</organism>
<dbReference type="InterPro" id="IPR010998">
    <property type="entry name" value="Integrase_recombinase_N"/>
</dbReference>
<dbReference type="PANTHER" id="PTHR35617:SF3">
    <property type="entry name" value="CORE-BINDING (CB) DOMAIN-CONTAINING PROTEIN"/>
    <property type="match status" value="1"/>
</dbReference>
<dbReference type="Proteomes" id="UP000830375">
    <property type="component" value="Unassembled WGS sequence"/>
</dbReference>
<name>A0ABQ8LKX1_LABRO</name>
<accession>A0ABQ8LKX1</accession>
<keyword evidence="4" id="KW-1185">Reference proteome</keyword>
<comment type="caution">
    <text evidence="3">The sequence shown here is derived from an EMBL/GenBank/DDBJ whole genome shotgun (WGS) entry which is preliminary data.</text>
</comment>
<keyword evidence="1" id="KW-0238">DNA-binding</keyword>